<dbReference type="AlphaFoldDB" id="A0AA36F3N1"/>
<keyword evidence="6" id="KW-1185">Reference proteome</keyword>
<organism evidence="5 6">
    <name type="scientific">Octopus vulgaris</name>
    <name type="common">Common octopus</name>
    <dbReference type="NCBI Taxonomy" id="6645"/>
    <lineage>
        <taxon>Eukaryota</taxon>
        <taxon>Metazoa</taxon>
        <taxon>Spiralia</taxon>
        <taxon>Lophotrochozoa</taxon>
        <taxon>Mollusca</taxon>
        <taxon>Cephalopoda</taxon>
        <taxon>Coleoidea</taxon>
        <taxon>Octopodiformes</taxon>
        <taxon>Octopoda</taxon>
        <taxon>Incirrata</taxon>
        <taxon>Octopodidae</taxon>
        <taxon>Octopus</taxon>
    </lineage>
</organism>
<dbReference type="SUPFAM" id="SSF46785">
    <property type="entry name" value="Winged helix' DNA-binding domain"/>
    <property type="match status" value="1"/>
</dbReference>
<reference evidence="5" key="1">
    <citation type="submission" date="2023-08" db="EMBL/GenBank/DDBJ databases">
        <authorList>
            <person name="Alioto T."/>
            <person name="Alioto T."/>
            <person name="Gomez Garrido J."/>
        </authorList>
    </citation>
    <scope>NUCLEOTIDE SEQUENCE</scope>
</reference>
<dbReference type="InterPro" id="IPR000418">
    <property type="entry name" value="Ets_dom"/>
</dbReference>
<dbReference type="GO" id="GO:0043565">
    <property type="term" value="F:sequence-specific DNA binding"/>
    <property type="evidence" value="ECO:0007669"/>
    <property type="project" value="InterPro"/>
</dbReference>
<proteinExistence type="inferred from homology"/>
<evidence type="ECO:0000256" key="3">
    <source>
        <dbReference type="RuleBase" id="RU004019"/>
    </source>
</evidence>
<evidence type="ECO:0000313" key="6">
    <source>
        <dbReference type="Proteomes" id="UP001162480"/>
    </source>
</evidence>
<comment type="similarity">
    <text evidence="1 3">Belongs to the ETS family.</text>
</comment>
<dbReference type="PROSITE" id="PS00346">
    <property type="entry name" value="ETS_DOMAIN_2"/>
    <property type="match status" value="1"/>
</dbReference>
<dbReference type="GO" id="GO:0000981">
    <property type="term" value="F:DNA-binding transcription factor activity, RNA polymerase II-specific"/>
    <property type="evidence" value="ECO:0007669"/>
    <property type="project" value="TreeGrafter"/>
</dbReference>
<evidence type="ECO:0000256" key="2">
    <source>
        <dbReference type="ARBA" id="ARBA00023125"/>
    </source>
</evidence>
<dbReference type="GO" id="GO:0005634">
    <property type="term" value="C:nucleus"/>
    <property type="evidence" value="ECO:0007669"/>
    <property type="project" value="UniProtKB-SubCell"/>
</dbReference>
<dbReference type="EMBL" id="OX597818">
    <property type="protein sequence ID" value="CAI9723259.1"/>
    <property type="molecule type" value="Genomic_DNA"/>
</dbReference>
<dbReference type="InterPro" id="IPR046328">
    <property type="entry name" value="ETS_fam"/>
</dbReference>
<dbReference type="PROSITE" id="PS50061">
    <property type="entry name" value="ETS_DOMAIN_3"/>
    <property type="match status" value="1"/>
</dbReference>
<name>A0AA36F3N1_OCTVU</name>
<keyword evidence="3" id="KW-0539">Nucleus</keyword>
<sequence>MTLDYHISDFRTDVDKSIYDQTREEKKFFDKVLGLRSSVSDEAGIESMDLHHFEDDQTVPSKLTELPYSLMASPGSAFHIETADHCLELPRAPPPSYEEHKIISKFHHQELSHEDQAARWEDIQDIIRRESSVFTNLTSVSSFSSSVKSENRPGLDCQIQSWTSGQLVPEVPSNSGSNCSIGQTPDWYSNSVPEPVCYMSLESIMPSARSTNSSPASTTGSFAPTYNSYPPSMASNPSFFDPTSTSRCTPSPSYENNNVSNVNNNHNSNITNNILSGSNNCSPSNNTLINKKQRSCKKISEESPDKICGMTFQQLMSHIPESGHIQLWQFLIKLLCDKTNNNCIRWEGDEGHFTILNQEELAKRWGERKRRKQMTYEKLSRAIRYYYDKNYVHKIHGKKATYKFNFDELLKSSSRPSHQSKNKETDESTTMVQSYDISSFPATMPVTPASSSSPSSSMQSTSSDQIILLYLDITFVASLIAKNVRFIQYHLIYNLFFFYSVFEQCSNTSA</sequence>
<dbReference type="GO" id="GO:0030154">
    <property type="term" value="P:cell differentiation"/>
    <property type="evidence" value="ECO:0007669"/>
    <property type="project" value="TreeGrafter"/>
</dbReference>
<gene>
    <name evidence="5" type="ORF">OCTVUL_1B006109</name>
</gene>
<evidence type="ECO:0000313" key="5">
    <source>
        <dbReference type="EMBL" id="CAI9723259.1"/>
    </source>
</evidence>
<evidence type="ECO:0000259" key="4">
    <source>
        <dbReference type="PROSITE" id="PS50061"/>
    </source>
</evidence>
<protein>
    <submittedName>
        <fullName evidence="5">FEV</fullName>
    </submittedName>
</protein>
<dbReference type="InterPro" id="IPR036390">
    <property type="entry name" value="WH_DNA-bd_sf"/>
</dbReference>
<dbReference type="SMART" id="SM00413">
    <property type="entry name" value="ETS"/>
    <property type="match status" value="1"/>
</dbReference>
<dbReference type="PRINTS" id="PR00454">
    <property type="entry name" value="ETSDOMAIN"/>
</dbReference>
<keyword evidence="2 3" id="KW-0238">DNA-binding</keyword>
<dbReference type="PANTHER" id="PTHR11849">
    <property type="entry name" value="ETS"/>
    <property type="match status" value="1"/>
</dbReference>
<dbReference type="Proteomes" id="UP001162480">
    <property type="component" value="Chromosome 5"/>
</dbReference>
<feature type="domain" description="ETS" evidence="4">
    <location>
        <begin position="325"/>
        <end position="405"/>
    </location>
</feature>
<dbReference type="InterPro" id="IPR036388">
    <property type="entry name" value="WH-like_DNA-bd_sf"/>
</dbReference>
<dbReference type="Pfam" id="PF00178">
    <property type="entry name" value="Ets"/>
    <property type="match status" value="1"/>
</dbReference>
<accession>A0AA36F3N1</accession>
<evidence type="ECO:0000256" key="1">
    <source>
        <dbReference type="ARBA" id="ARBA00005562"/>
    </source>
</evidence>
<comment type="subcellular location">
    <subcellularLocation>
        <location evidence="3">Nucleus</location>
    </subcellularLocation>
</comment>
<dbReference type="Gene3D" id="1.10.10.10">
    <property type="entry name" value="Winged helix-like DNA-binding domain superfamily/Winged helix DNA-binding domain"/>
    <property type="match status" value="1"/>
</dbReference>